<evidence type="ECO:0000313" key="4">
    <source>
        <dbReference type="Proteomes" id="UP000053477"/>
    </source>
</evidence>
<organism evidence="3 4">
    <name type="scientific">Schizopora paradoxa</name>
    <dbReference type="NCBI Taxonomy" id="27342"/>
    <lineage>
        <taxon>Eukaryota</taxon>
        <taxon>Fungi</taxon>
        <taxon>Dikarya</taxon>
        <taxon>Basidiomycota</taxon>
        <taxon>Agaricomycotina</taxon>
        <taxon>Agaricomycetes</taxon>
        <taxon>Hymenochaetales</taxon>
        <taxon>Schizoporaceae</taxon>
        <taxon>Schizopora</taxon>
    </lineage>
</organism>
<feature type="transmembrane region" description="Helical" evidence="2">
    <location>
        <begin position="122"/>
        <end position="139"/>
    </location>
</feature>
<feature type="compositionally biased region" description="Polar residues" evidence="1">
    <location>
        <begin position="25"/>
        <end position="41"/>
    </location>
</feature>
<feature type="compositionally biased region" description="Polar residues" evidence="1">
    <location>
        <begin position="66"/>
        <end position="79"/>
    </location>
</feature>
<evidence type="ECO:0000256" key="1">
    <source>
        <dbReference type="SAM" id="MobiDB-lite"/>
    </source>
</evidence>
<dbReference type="InParanoid" id="A0A0H2R705"/>
<keyword evidence="4" id="KW-1185">Reference proteome</keyword>
<gene>
    <name evidence="3" type="ORF">SCHPADRAFT_859923</name>
</gene>
<feature type="region of interest" description="Disordered" evidence="1">
    <location>
        <begin position="63"/>
        <end position="85"/>
    </location>
</feature>
<keyword evidence="2" id="KW-1133">Transmembrane helix</keyword>
<keyword evidence="2" id="KW-0472">Membrane</keyword>
<dbReference type="Proteomes" id="UP000053477">
    <property type="component" value="Unassembled WGS sequence"/>
</dbReference>
<dbReference type="AlphaFoldDB" id="A0A0H2R705"/>
<accession>A0A0H2R705</accession>
<dbReference type="OrthoDB" id="4179406at2759"/>
<name>A0A0H2R705_9AGAM</name>
<keyword evidence="2" id="KW-0812">Transmembrane</keyword>
<proteinExistence type="predicted"/>
<dbReference type="EMBL" id="KQ086128">
    <property type="protein sequence ID" value="KLO07629.1"/>
    <property type="molecule type" value="Genomic_DNA"/>
</dbReference>
<protein>
    <submittedName>
        <fullName evidence="3">Uncharacterized protein</fullName>
    </submittedName>
</protein>
<sequence>MVTVANQHKHNSSSGEWEDIHEEQNLPSQTPESNVPITRSTTRARKRVGTRTVYIAAASPKKLGTPQRTTRPAVSQISRPASPPVTRTNKEIEAALWKGASSGMFYVFDVLSSFFFLMKKPLAIFLVIWVLAATLNALTNQMRTVFAPLCIIPGFSNSWLCTQTSTGTGISTEQASLPSLHADFPSMVEMQSKSFEQLLDESVGGSGLALEIKKAEMATTDLVTLVRVSKLNSKELLADALLEFVTNAKETSRGLLKLSAKVGSAVDDILAINDHALRAIEAPNNSGSLIAYVWPFGRGKSDLLTTTFSQSLAVLSTSFQRLIVQAEVSLHSLDKLEMQLNNIQDILTREDVDISSARSDVLAELWTKLGGNRAQLRSFRDNLRLLKELGTYRSRALAHVVGALQALQTLSADMEELRERVAAPELAGGEIPVEVHVRSIRSGIERLKEGRIRARDKEDEAVKRILGPFEQS</sequence>
<feature type="region of interest" description="Disordered" evidence="1">
    <location>
        <begin position="1"/>
        <end position="45"/>
    </location>
</feature>
<reference evidence="3 4" key="1">
    <citation type="submission" date="2015-04" db="EMBL/GenBank/DDBJ databases">
        <title>Complete genome sequence of Schizopora paradoxa KUC8140, a cosmopolitan wood degrader in East Asia.</title>
        <authorList>
            <consortium name="DOE Joint Genome Institute"/>
            <person name="Min B."/>
            <person name="Park H."/>
            <person name="Jang Y."/>
            <person name="Kim J.-J."/>
            <person name="Kim K.H."/>
            <person name="Pangilinan J."/>
            <person name="Lipzen A."/>
            <person name="Riley R."/>
            <person name="Grigoriev I.V."/>
            <person name="Spatafora J.W."/>
            <person name="Choi I.-G."/>
        </authorList>
    </citation>
    <scope>NUCLEOTIDE SEQUENCE [LARGE SCALE GENOMIC DNA]</scope>
    <source>
        <strain evidence="3 4">KUC8140</strain>
    </source>
</reference>
<evidence type="ECO:0000313" key="3">
    <source>
        <dbReference type="EMBL" id="KLO07629.1"/>
    </source>
</evidence>
<evidence type="ECO:0000256" key="2">
    <source>
        <dbReference type="SAM" id="Phobius"/>
    </source>
</evidence>
<dbReference type="STRING" id="27342.A0A0H2R705"/>